<comment type="caution">
    <text evidence="6">The sequence shown here is derived from an EMBL/GenBank/DDBJ whole genome shotgun (WGS) entry which is preliminary data.</text>
</comment>
<evidence type="ECO:0000256" key="1">
    <source>
        <dbReference type="ARBA" id="ARBA00022723"/>
    </source>
</evidence>
<organism evidence="6 7">
    <name type="scientific">Lyngbya confervoides BDU141951</name>
    <dbReference type="NCBI Taxonomy" id="1574623"/>
    <lineage>
        <taxon>Bacteria</taxon>
        <taxon>Bacillati</taxon>
        <taxon>Cyanobacteriota</taxon>
        <taxon>Cyanophyceae</taxon>
        <taxon>Oscillatoriophycideae</taxon>
        <taxon>Oscillatoriales</taxon>
        <taxon>Microcoleaceae</taxon>
        <taxon>Lyngbya</taxon>
    </lineage>
</organism>
<gene>
    <name evidence="6" type="ORF">QQ91_0018305</name>
</gene>
<reference evidence="6 7" key="1">
    <citation type="journal article" date="2015" name="Genome Announc.">
        <title>Draft Genome Sequence of Filamentous Marine Cyanobacterium Lyngbya confervoides Strain BDU141951.</title>
        <authorList>
            <person name="Chandrababunaidu M.M."/>
            <person name="Sen D."/>
            <person name="Tripathy S."/>
        </authorList>
    </citation>
    <scope>NUCLEOTIDE SEQUENCE [LARGE SCALE GENOMIC DNA]</scope>
    <source>
        <strain evidence="6 7">BDU141951</strain>
    </source>
</reference>
<dbReference type="GO" id="GO:0003677">
    <property type="term" value="F:DNA binding"/>
    <property type="evidence" value="ECO:0007669"/>
    <property type="project" value="UniProtKB-KW"/>
</dbReference>
<evidence type="ECO:0000256" key="2">
    <source>
        <dbReference type="ARBA" id="ARBA00022833"/>
    </source>
</evidence>
<name>A0ABD4T8F8_9CYAN</name>
<dbReference type="InterPro" id="IPR010095">
    <property type="entry name" value="Cas12f1-like_TNB"/>
</dbReference>
<protein>
    <submittedName>
        <fullName evidence="6">Zinc ribbon domain-containing protein</fullName>
    </submittedName>
</protein>
<dbReference type="EMBL" id="JTHE03000104">
    <property type="protein sequence ID" value="MCM1984778.1"/>
    <property type="molecule type" value="Genomic_DNA"/>
</dbReference>
<keyword evidence="7" id="KW-1185">Reference proteome</keyword>
<evidence type="ECO:0000313" key="6">
    <source>
        <dbReference type="EMBL" id="MCM1984778.1"/>
    </source>
</evidence>
<dbReference type="AlphaFoldDB" id="A0ABD4T8F8"/>
<feature type="domain" description="Transposase putative helix-turn-helix" evidence="5">
    <location>
        <begin position="7"/>
        <end position="46"/>
    </location>
</feature>
<accession>A0ABD4T8F8</accession>
<dbReference type="Proteomes" id="UP000031561">
    <property type="component" value="Unassembled WGS sequence"/>
</dbReference>
<proteinExistence type="predicted"/>
<dbReference type="Pfam" id="PF12323">
    <property type="entry name" value="HTH_OrfB_IS605"/>
    <property type="match status" value="1"/>
</dbReference>
<keyword evidence="3" id="KW-0238">DNA-binding</keyword>
<dbReference type="InterPro" id="IPR021027">
    <property type="entry name" value="Transposase_put_HTH"/>
</dbReference>
<dbReference type="RefSeq" id="WP_166277052.1">
    <property type="nucleotide sequence ID" value="NZ_JTHE03000104.1"/>
</dbReference>
<keyword evidence="2" id="KW-0862">Zinc</keyword>
<keyword evidence="1" id="KW-0479">Metal-binding</keyword>
<evidence type="ECO:0000313" key="7">
    <source>
        <dbReference type="Proteomes" id="UP000031561"/>
    </source>
</evidence>
<dbReference type="Pfam" id="PF07282">
    <property type="entry name" value="Cas12f1-like_TNB"/>
    <property type="match status" value="1"/>
</dbReference>
<evidence type="ECO:0000259" key="4">
    <source>
        <dbReference type="Pfam" id="PF07282"/>
    </source>
</evidence>
<evidence type="ECO:0000259" key="5">
    <source>
        <dbReference type="Pfam" id="PF12323"/>
    </source>
</evidence>
<evidence type="ECO:0000256" key="3">
    <source>
        <dbReference type="ARBA" id="ARBA00023125"/>
    </source>
</evidence>
<feature type="domain" description="Cas12f1-like TNB" evidence="4">
    <location>
        <begin position="225"/>
        <end position="289"/>
    </location>
</feature>
<sequence length="335" mass="37821">MLNMTWEFKLEPTAEPVSEIEHILDVCRNVWNFALRERKDWLDSRKSPVNACSIQQAFLLPADAPFPNYHVQAKRLTAVKANFPRLKTVNAQVLQQVLRKLDGAWESWRLKRSGFPRFKKPNRMRSFGFPQMLKTCISNEGMKLPQLGWVKVRWSRRISDLFEVKQARIVRKASVHQRIADTRKDWHFKLAHHLCDGAGMIFGEDLDFRIMAKGMLGQYPLDAGWGQFTHQILPGVCFKREVYYGKVDPRGTSQDCPDCGAEVKKDLSIRISHCLECGSIKPSDMAAAQVVCTRGQRGIENACGVGVTGSSVMNSSPLALKQEIFGATPGSSLCP</sequence>
<dbReference type="GO" id="GO:0046872">
    <property type="term" value="F:metal ion binding"/>
    <property type="evidence" value="ECO:0007669"/>
    <property type="project" value="UniProtKB-KW"/>
</dbReference>